<feature type="repeat" description="WD" evidence="3">
    <location>
        <begin position="757"/>
        <end position="798"/>
    </location>
</feature>
<feature type="repeat" description="WD" evidence="3">
    <location>
        <begin position="841"/>
        <end position="874"/>
    </location>
</feature>
<dbReference type="AlphaFoldDB" id="A0A0C3F755"/>
<dbReference type="InterPro" id="IPR001680">
    <property type="entry name" value="WD40_rpt"/>
</dbReference>
<dbReference type="EMBL" id="KN833044">
    <property type="protein sequence ID" value="KIM75651.1"/>
    <property type="molecule type" value="Genomic_DNA"/>
</dbReference>
<proteinExistence type="predicted"/>
<gene>
    <name evidence="5" type="ORF">PILCRDRAFT_668979</name>
</gene>
<dbReference type="STRING" id="765440.A0A0C3F755"/>
<evidence type="ECO:0000313" key="6">
    <source>
        <dbReference type="Proteomes" id="UP000054166"/>
    </source>
</evidence>
<dbReference type="InterPro" id="IPR050349">
    <property type="entry name" value="WD_LIS1/nudF_dynein_reg"/>
</dbReference>
<keyword evidence="2" id="KW-0677">Repeat</keyword>
<dbReference type="InterPro" id="IPR015943">
    <property type="entry name" value="WD40/YVTN_repeat-like_dom_sf"/>
</dbReference>
<evidence type="ECO:0000259" key="4">
    <source>
        <dbReference type="PROSITE" id="PS50837"/>
    </source>
</evidence>
<organism evidence="5 6">
    <name type="scientific">Piloderma croceum (strain F 1598)</name>
    <dbReference type="NCBI Taxonomy" id="765440"/>
    <lineage>
        <taxon>Eukaryota</taxon>
        <taxon>Fungi</taxon>
        <taxon>Dikarya</taxon>
        <taxon>Basidiomycota</taxon>
        <taxon>Agaricomycotina</taxon>
        <taxon>Agaricomycetes</taxon>
        <taxon>Agaricomycetidae</taxon>
        <taxon>Atheliales</taxon>
        <taxon>Atheliaceae</taxon>
        <taxon>Piloderma</taxon>
    </lineage>
</organism>
<feature type="repeat" description="WD" evidence="3">
    <location>
        <begin position="884"/>
        <end position="925"/>
    </location>
</feature>
<feature type="repeat" description="WD" evidence="3">
    <location>
        <begin position="673"/>
        <end position="714"/>
    </location>
</feature>
<dbReference type="SUPFAM" id="SSF52540">
    <property type="entry name" value="P-loop containing nucleoside triphosphate hydrolases"/>
    <property type="match status" value="1"/>
</dbReference>
<dbReference type="SUPFAM" id="SSF50978">
    <property type="entry name" value="WD40 repeat-like"/>
    <property type="match status" value="2"/>
</dbReference>
<dbReference type="PANTHER" id="PTHR44129">
    <property type="entry name" value="WD REPEAT-CONTAINING PROTEIN POP1"/>
    <property type="match status" value="1"/>
</dbReference>
<dbReference type="Pfam" id="PF24883">
    <property type="entry name" value="NPHP3_N"/>
    <property type="match status" value="1"/>
</dbReference>
<dbReference type="InterPro" id="IPR027417">
    <property type="entry name" value="P-loop_NTPase"/>
</dbReference>
<feature type="repeat" description="WD" evidence="3">
    <location>
        <begin position="969"/>
        <end position="1010"/>
    </location>
</feature>
<feature type="repeat" description="WD" evidence="3">
    <location>
        <begin position="799"/>
        <end position="840"/>
    </location>
</feature>
<dbReference type="OrthoDB" id="538223at2759"/>
<feature type="repeat" description="WD" evidence="3">
    <location>
        <begin position="630"/>
        <end position="671"/>
    </location>
</feature>
<dbReference type="InterPro" id="IPR036322">
    <property type="entry name" value="WD40_repeat_dom_sf"/>
</dbReference>
<accession>A0A0C3F755</accession>
<dbReference type="Proteomes" id="UP000054166">
    <property type="component" value="Unassembled WGS sequence"/>
</dbReference>
<protein>
    <recommendedName>
        <fullName evidence="4">NACHT domain-containing protein</fullName>
    </recommendedName>
</protein>
<feature type="repeat" description="WD" evidence="3">
    <location>
        <begin position="1011"/>
        <end position="1052"/>
    </location>
</feature>
<feature type="domain" description="NACHT" evidence="4">
    <location>
        <begin position="62"/>
        <end position="208"/>
    </location>
</feature>
<evidence type="ECO:0000313" key="5">
    <source>
        <dbReference type="EMBL" id="KIM75651.1"/>
    </source>
</evidence>
<evidence type="ECO:0000256" key="2">
    <source>
        <dbReference type="ARBA" id="ARBA00022737"/>
    </source>
</evidence>
<reference evidence="6" key="2">
    <citation type="submission" date="2015-01" db="EMBL/GenBank/DDBJ databases">
        <title>Evolutionary Origins and Diversification of the Mycorrhizal Mutualists.</title>
        <authorList>
            <consortium name="DOE Joint Genome Institute"/>
            <consortium name="Mycorrhizal Genomics Consortium"/>
            <person name="Kohler A."/>
            <person name="Kuo A."/>
            <person name="Nagy L.G."/>
            <person name="Floudas D."/>
            <person name="Copeland A."/>
            <person name="Barry K.W."/>
            <person name="Cichocki N."/>
            <person name="Veneault-Fourrey C."/>
            <person name="LaButti K."/>
            <person name="Lindquist E.A."/>
            <person name="Lipzen A."/>
            <person name="Lundell T."/>
            <person name="Morin E."/>
            <person name="Murat C."/>
            <person name="Riley R."/>
            <person name="Ohm R."/>
            <person name="Sun H."/>
            <person name="Tunlid A."/>
            <person name="Henrissat B."/>
            <person name="Grigoriev I.V."/>
            <person name="Hibbett D.S."/>
            <person name="Martin F."/>
        </authorList>
    </citation>
    <scope>NUCLEOTIDE SEQUENCE [LARGE SCALE GENOMIC DNA]</scope>
    <source>
        <strain evidence="6">F 1598</strain>
    </source>
</reference>
<dbReference type="PRINTS" id="PR00320">
    <property type="entry name" value="GPROTEINBRPT"/>
</dbReference>
<keyword evidence="1 3" id="KW-0853">WD repeat</keyword>
<dbReference type="HOGENOM" id="CLU_000288_6_3_1"/>
<feature type="repeat" description="WD" evidence="3">
    <location>
        <begin position="926"/>
        <end position="967"/>
    </location>
</feature>
<evidence type="ECO:0000256" key="3">
    <source>
        <dbReference type="PROSITE-ProRule" id="PRU00221"/>
    </source>
</evidence>
<sequence>MALHVDARYSNFKATNDQNSGLAKLEPVKMDVARRTECLSGTREDTLKVIVDWVNDQASEQNILWVHGLAGSGKSTLSTTIASIFRESSQLGAFIFFNRDVTERSDPTSVIRTLAHQLGSSTVNIGGAICAVIERNSNILISPLAYQFDKLILDPLSNVSTPPRTIVIVLDALDECGKADDREAFLTVLAHNFAHLPHTIRTIITSRTEIDIRTAFESRHHILAHELDITSSVNSNDILFYFRHHMALLQARNRHLQLDVGWPGEDVFGQLTQRASGLFVWASTASKFINGFNPKKQLEIILRGEVGSGAEAALDSLYKTALESVGNWDDEDFLADFRNILGVILVARQPLISAAIDALLQLPNDRSMHTISRLGCVLQHSPTVRILHPSFADFLMAKERCRRNIWFFDRSTYHEHLAFRCLDRMDAVLKRNMCNLTLSIDQINENLSQDVSYACLFWIDHIRVVEGNTQPVIDRLCSFLYRHLLHWFEAMSILRRSRDTIPLLDRLLNWSSNYATHEVRLFELVSDAFRFAQSFARSMEDHPLLVYTSALPFAPTRTALYQTFHDPGVYPSILGGFQQSWSPLLQILAGHIDRVLSVAISSDGKLIASGSDDKSVRIWDTATGAEIFKLEGHEGWVRSVAFSPDGTRVVSSGKNNTIRVWDMTKGGKVISNLQGHEKDVRSVAYSPDGTKVVSGSEDTTVRVWDLSTGAEISQLQGHGCPIQSVVFSADGTKVISGSQDRIIRIWDWITASEISQLRGHTFSVVAVNCSSDGTKVVSGSNDKTVRVWNMTTGYVMSELRGHTARVTSVAFSPDGTKIISGSDDATIRIWDATSSVVLSLLRGHEDFVTSVTFSPDGTKIISGSLDFTIRIWDVPACANPLPTSRGHELTVRSLAFSSDGTRIVSGPYNRTLRVWDAISGAEVLAMSGHQDGVTSVEFSPDGNQIASGSDDMTVRVWNATTGDEIRPPLRGHEGCVESVAFSPDGAMIVSGSADATIRVWYVVSGAEVLQMRGHEAGILSLVFSPDGRRIVSGSWDSTVRVWDVTTGAQVFPEFRGHTTWVTSVFFSPNADRIISQSRYESLSWDTATGRRIYSTETDHRLSGTMHITHDGWIIDSATGRTLGKLPNVVANSSYVVHGRSLAMGTNSGRVFVLRFPPALLTRPETRTIEGQVRKRFEIPSTEWCVHVNKSDASAFIPLTYGND</sequence>
<dbReference type="PROSITE" id="PS50082">
    <property type="entry name" value="WD_REPEATS_2"/>
    <property type="match status" value="11"/>
</dbReference>
<dbReference type="InterPro" id="IPR020472">
    <property type="entry name" value="WD40_PAC1"/>
</dbReference>
<dbReference type="PROSITE" id="PS50837">
    <property type="entry name" value="NACHT"/>
    <property type="match status" value="1"/>
</dbReference>
<dbReference type="CDD" id="cd00200">
    <property type="entry name" value="WD40"/>
    <property type="match status" value="2"/>
</dbReference>
<dbReference type="PROSITE" id="PS00678">
    <property type="entry name" value="WD_REPEATS_1"/>
    <property type="match status" value="8"/>
</dbReference>
<dbReference type="InterPro" id="IPR019775">
    <property type="entry name" value="WD40_repeat_CS"/>
</dbReference>
<dbReference type="Pfam" id="PF00400">
    <property type="entry name" value="WD40"/>
    <property type="match status" value="12"/>
</dbReference>
<dbReference type="PROSITE" id="PS50294">
    <property type="entry name" value="WD_REPEATS_REGION"/>
    <property type="match status" value="11"/>
</dbReference>
<reference evidence="5 6" key="1">
    <citation type="submission" date="2014-04" db="EMBL/GenBank/DDBJ databases">
        <authorList>
            <consortium name="DOE Joint Genome Institute"/>
            <person name="Kuo A."/>
            <person name="Tarkka M."/>
            <person name="Buscot F."/>
            <person name="Kohler A."/>
            <person name="Nagy L.G."/>
            <person name="Floudas D."/>
            <person name="Copeland A."/>
            <person name="Barry K.W."/>
            <person name="Cichocki N."/>
            <person name="Veneault-Fourrey C."/>
            <person name="LaButti K."/>
            <person name="Lindquist E.A."/>
            <person name="Lipzen A."/>
            <person name="Lundell T."/>
            <person name="Morin E."/>
            <person name="Murat C."/>
            <person name="Sun H."/>
            <person name="Tunlid A."/>
            <person name="Henrissat B."/>
            <person name="Grigoriev I.V."/>
            <person name="Hibbett D.S."/>
            <person name="Martin F."/>
            <person name="Nordberg H.P."/>
            <person name="Cantor M.N."/>
            <person name="Hua S.X."/>
        </authorList>
    </citation>
    <scope>NUCLEOTIDE SEQUENCE [LARGE SCALE GENOMIC DNA]</scope>
    <source>
        <strain evidence="5 6">F 1598</strain>
    </source>
</reference>
<name>A0A0C3F755_PILCF</name>
<dbReference type="Gene3D" id="3.40.50.300">
    <property type="entry name" value="P-loop containing nucleotide triphosphate hydrolases"/>
    <property type="match status" value="1"/>
</dbReference>
<dbReference type="SMART" id="SM00320">
    <property type="entry name" value="WD40"/>
    <property type="match status" value="12"/>
</dbReference>
<dbReference type="InterPro" id="IPR007111">
    <property type="entry name" value="NACHT_NTPase"/>
</dbReference>
<keyword evidence="6" id="KW-1185">Reference proteome</keyword>
<dbReference type="InParanoid" id="A0A0C3F755"/>
<evidence type="ECO:0000256" key="1">
    <source>
        <dbReference type="ARBA" id="ARBA00022574"/>
    </source>
</evidence>
<dbReference type="Gene3D" id="2.130.10.10">
    <property type="entry name" value="YVTN repeat-like/Quinoprotein amine dehydrogenase"/>
    <property type="match status" value="5"/>
</dbReference>
<feature type="repeat" description="WD" evidence="3">
    <location>
        <begin position="588"/>
        <end position="629"/>
    </location>
</feature>
<feature type="repeat" description="WD" evidence="3">
    <location>
        <begin position="715"/>
        <end position="756"/>
    </location>
</feature>
<dbReference type="InterPro" id="IPR056884">
    <property type="entry name" value="NPHP3-like_N"/>
</dbReference>